<comment type="similarity">
    <text evidence="7">Belongs to the PspA/Vipp/IM30 family.</text>
</comment>
<evidence type="ECO:0000256" key="6">
    <source>
        <dbReference type="ARBA" id="ARBA00023136"/>
    </source>
</evidence>
<dbReference type="GO" id="GO:0016020">
    <property type="term" value="C:membrane"/>
    <property type="evidence" value="ECO:0007669"/>
    <property type="project" value="UniProtKB-SubCell"/>
</dbReference>
<dbReference type="EMBL" id="SDRB02000028">
    <property type="protein sequence ID" value="THG23963.1"/>
    <property type="molecule type" value="Genomic_DNA"/>
</dbReference>
<dbReference type="AlphaFoldDB" id="A0A4S4F368"/>
<keyword evidence="10" id="KW-1185">Reference proteome</keyword>
<accession>A0A4S4F368</accession>
<dbReference type="Pfam" id="PF12799">
    <property type="entry name" value="LRR_4"/>
    <property type="match status" value="1"/>
</dbReference>
<dbReference type="SMART" id="SM00369">
    <property type="entry name" value="LRR_TYP"/>
    <property type="match status" value="6"/>
</dbReference>
<dbReference type="GO" id="GO:0051707">
    <property type="term" value="P:response to other organism"/>
    <property type="evidence" value="ECO:0007669"/>
    <property type="project" value="UniProtKB-ARBA"/>
</dbReference>
<dbReference type="STRING" id="542762.A0A4S4F368"/>
<dbReference type="GO" id="GO:0006952">
    <property type="term" value="P:defense response"/>
    <property type="evidence" value="ECO:0007669"/>
    <property type="project" value="UniProtKB-ARBA"/>
</dbReference>
<dbReference type="Pfam" id="PF00560">
    <property type="entry name" value="LRR_1"/>
    <property type="match status" value="4"/>
</dbReference>
<reference evidence="9 10" key="1">
    <citation type="journal article" date="2018" name="Proc. Natl. Acad. Sci. U.S.A.">
        <title>Draft genome sequence of Camellia sinensis var. sinensis provides insights into the evolution of the tea genome and tea quality.</title>
        <authorList>
            <person name="Wei C."/>
            <person name="Yang H."/>
            <person name="Wang S."/>
            <person name="Zhao J."/>
            <person name="Liu C."/>
            <person name="Gao L."/>
            <person name="Xia E."/>
            <person name="Lu Y."/>
            <person name="Tai Y."/>
            <person name="She G."/>
            <person name="Sun J."/>
            <person name="Cao H."/>
            <person name="Tong W."/>
            <person name="Gao Q."/>
            <person name="Li Y."/>
            <person name="Deng W."/>
            <person name="Jiang X."/>
            <person name="Wang W."/>
            <person name="Chen Q."/>
            <person name="Zhang S."/>
            <person name="Li H."/>
            <person name="Wu J."/>
            <person name="Wang P."/>
            <person name="Li P."/>
            <person name="Shi C."/>
            <person name="Zheng F."/>
            <person name="Jian J."/>
            <person name="Huang B."/>
            <person name="Shan D."/>
            <person name="Shi M."/>
            <person name="Fang C."/>
            <person name="Yue Y."/>
            <person name="Li F."/>
            <person name="Li D."/>
            <person name="Wei S."/>
            <person name="Han B."/>
            <person name="Jiang C."/>
            <person name="Yin Y."/>
            <person name="Xia T."/>
            <person name="Zhang Z."/>
            <person name="Bennetzen J.L."/>
            <person name="Zhao S."/>
            <person name="Wan X."/>
        </authorList>
    </citation>
    <scope>NUCLEOTIDE SEQUENCE [LARGE SCALE GENOMIC DNA]</scope>
    <source>
        <strain evidence="10">cv. Shuchazao</strain>
        <tissue evidence="9">Leaf</tissue>
    </source>
</reference>
<dbReference type="InterPro" id="IPR013210">
    <property type="entry name" value="LRR_N_plant-typ"/>
</dbReference>
<dbReference type="Pfam" id="PF13855">
    <property type="entry name" value="LRR_8"/>
    <property type="match status" value="2"/>
</dbReference>
<dbReference type="Pfam" id="PF04012">
    <property type="entry name" value="PspA_IM30"/>
    <property type="match status" value="1"/>
</dbReference>
<sequence>MSIKAPITGISMASTPSASLPPSSSRLMAPPQNIFFGDGGIRLSHSIRSRCNGHDGGALGARMNLFDRFARVIKSYANSIVSSFEDPEKILEQTVLEMNDDLTKMRQATAQRNVCSTVTRFFSSLTLNSYSYELLIHALDSSCSNPSLHSNMKERWVVLAFWTCKSPNFHQVPLLLLLIMPFLLLNPPSIFAVANSTYNSNNRYDDLPLHPKDRTSLLSFKSHLQDPNQFLSSWELVGLGGGSVHPSLCKLSLLETLILSHNRFNGSIPPCLGKLLNLRTLDLGHNMFSGVVPRTLGRLSKLTELALNTNKDLNDTVPLWIGNFSIKLEKLDLGFGSLPCLLASVESISVLNLANNSIVGGIPSCISSLQELKQLNLSFNGLRFEISPRILFSDKLVVLDLSFSALSGQLPSKFAEPPEKSGLVLLDLSHNQFYGDIPLTITELKSLQVLFLSHNLLTSEIPARIGNLTYLQVIDLSHNSLSGSIPLNIVGCFQLLALILSNNNLSGEIQPELDALDSLKILDISNNKISGEIPLTLASCKSLEVVDFSYNNLSGGLDDAITKWLNLRFISLARNKFNGSLPAWLFSFQVIQTLDLSGNKFSGYIPDGNFNISLTFNSSNFSRTPTQQLGTSQNLQMKLSVVVSGVDELSFDYDLSSAVGIDLSDNSLYGEIPVSLFGLYGLEYLNLSYNFLDGQIPLSLEKMWSLRALDLSHNSLLGQIPENISSLGNLTLLNLSYNCFSGIVPTKQGYWRFPRAFARNPDLCVESPGERCQTKSLPVVLGKTFEEEMEGPISLWKDMFMSWLVEEYFPCIKMTKDGGIELLLMLIP</sequence>
<dbReference type="InterPro" id="IPR001611">
    <property type="entry name" value="Leu-rich_rpt"/>
</dbReference>
<feature type="domain" description="Leucine-rich repeat-containing N-terminal plant-type" evidence="8">
    <location>
        <begin position="211"/>
        <end position="234"/>
    </location>
</feature>
<dbReference type="SUPFAM" id="SSF52058">
    <property type="entry name" value="L domain-like"/>
    <property type="match status" value="3"/>
</dbReference>
<proteinExistence type="inferred from homology"/>
<evidence type="ECO:0000256" key="3">
    <source>
        <dbReference type="ARBA" id="ARBA00022692"/>
    </source>
</evidence>
<keyword evidence="6" id="KW-0472">Membrane</keyword>
<evidence type="ECO:0000256" key="2">
    <source>
        <dbReference type="ARBA" id="ARBA00022614"/>
    </source>
</evidence>
<evidence type="ECO:0000313" key="9">
    <source>
        <dbReference type="EMBL" id="THG23963.1"/>
    </source>
</evidence>
<comment type="subcellular location">
    <subcellularLocation>
        <location evidence="1">Membrane</location>
        <topology evidence="1">Single-pass membrane protein</topology>
    </subcellularLocation>
</comment>
<keyword evidence="4" id="KW-0677">Repeat</keyword>
<dbReference type="InterPro" id="IPR032675">
    <property type="entry name" value="LRR_dom_sf"/>
</dbReference>
<dbReference type="InterPro" id="IPR025875">
    <property type="entry name" value="Leu-rich_rpt_4"/>
</dbReference>
<keyword evidence="3" id="KW-0812">Transmembrane</keyword>
<name>A0A4S4F368_CAMSN</name>
<gene>
    <name evidence="9" type="ORF">TEA_004686</name>
</gene>
<keyword evidence="5" id="KW-1133">Transmembrane helix</keyword>
<evidence type="ECO:0000313" key="10">
    <source>
        <dbReference type="Proteomes" id="UP000306102"/>
    </source>
</evidence>
<evidence type="ECO:0000256" key="5">
    <source>
        <dbReference type="ARBA" id="ARBA00022989"/>
    </source>
</evidence>
<dbReference type="Gene3D" id="3.80.10.10">
    <property type="entry name" value="Ribonuclease Inhibitor"/>
    <property type="match status" value="2"/>
</dbReference>
<comment type="caution">
    <text evidence="9">The sequence shown here is derived from an EMBL/GenBank/DDBJ whole genome shotgun (WGS) entry which is preliminary data.</text>
</comment>
<evidence type="ECO:0000259" key="8">
    <source>
        <dbReference type="Pfam" id="PF08263"/>
    </source>
</evidence>
<dbReference type="InterPro" id="IPR053038">
    <property type="entry name" value="RLP_Defense"/>
</dbReference>
<evidence type="ECO:0000256" key="4">
    <source>
        <dbReference type="ARBA" id="ARBA00022737"/>
    </source>
</evidence>
<dbReference type="FunFam" id="3.80.10.10:FF:000095">
    <property type="entry name" value="LRR receptor-like serine/threonine-protein kinase GSO1"/>
    <property type="match status" value="1"/>
</dbReference>
<dbReference type="InterPro" id="IPR007157">
    <property type="entry name" value="PspA_VIPP1"/>
</dbReference>
<evidence type="ECO:0000256" key="7">
    <source>
        <dbReference type="ARBA" id="ARBA00043985"/>
    </source>
</evidence>
<dbReference type="Proteomes" id="UP000306102">
    <property type="component" value="Unassembled WGS sequence"/>
</dbReference>
<dbReference type="PRINTS" id="PR00019">
    <property type="entry name" value="LEURICHRPT"/>
</dbReference>
<protein>
    <recommendedName>
        <fullName evidence="8">Leucine-rich repeat-containing N-terminal plant-type domain-containing protein</fullName>
    </recommendedName>
</protein>
<keyword evidence="2" id="KW-0433">Leucine-rich repeat</keyword>
<organism evidence="9 10">
    <name type="scientific">Camellia sinensis var. sinensis</name>
    <name type="common">China tea</name>
    <dbReference type="NCBI Taxonomy" id="542762"/>
    <lineage>
        <taxon>Eukaryota</taxon>
        <taxon>Viridiplantae</taxon>
        <taxon>Streptophyta</taxon>
        <taxon>Embryophyta</taxon>
        <taxon>Tracheophyta</taxon>
        <taxon>Spermatophyta</taxon>
        <taxon>Magnoliopsida</taxon>
        <taxon>eudicotyledons</taxon>
        <taxon>Gunneridae</taxon>
        <taxon>Pentapetalae</taxon>
        <taxon>asterids</taxon>
        <taxon>Ericales</taxon>
        <taxon>Theaceae</taxon>
        <taxon>Camellia</taxon>
    </lineage>
</organism>
<dbReference type="PANTHER" id="PTHR48064:SF6">
    <property type="entry name" value="RECEPTOR-LIKE PROTEIN KINASE 2"/>
    <property type="match status" value="1"/>
</dbReference>
<dbReference type="Pfam" id="PF08263">
    <property type="entry name" value="LRRNT_2"/>
    <property type="match status" value="1"/>
</dbReference>
<dbReference type="FunFam" id="3.80.10.10:FF:001519">
    <property type="entry name" value="Highly similar to receptor-like protein kinase"/>
    <property type="match status" value="1"/>
</dbReference>
<dbReference type="PANTHER" id="PTHR48064">
    <property type="entry name" value="OS01G0750400 PROTEIN"/>
    <property type="match status" value="1"/>
</dbReference>
<evidence type="ECO:0000256" key="1">
    <source>
        <dbReference type="ARBA" id="ARBA00004167"/>
    </source>
</evidence>
<dbReference type="InterPro" id="IPR003591">
    <property type="entry name" value="Leu-rich_rpt_typical-subtyp"/>
</dbReference>